<name>A0ABT8CSV0_9FLAO</name>
<dbReference type="RefSeq" id="WP_290363453.1">
    <property type="nucleotide sequence ID" value="NZ_JAUFQU010000001.1"/>
</dbReference>
<dbReference type="EMBL" id="JAUFQU010000001">
    <property type="protein sequence ID" value="MDN3707480.1"/>
    <property type="molecule type" value="Genomic_DNA"/>
</dbReference>
<comment type="caution">
    <text evidence="1">The sequence shown here is derived from an EMBL/GenBank/DDBJ whole genome shotgun (WGS) entry which is preliminary data.</text>
</comment>
<organism evidence="1 2">
    <name type="scientific">Paenimyroides ceti</name>
    <dbReference type="NCBI Taxonomy" id="395087"/>
    <lineage>
        <taxon>Bacteria</taxon>
        <taxon>Pseudomonadati</taxon>
        <taxon>Bacteroidota</taxon>
        <taxon>Flavobacteriia</taxon>
        <taxon>Flavobacteriales</taxon>
        <taxon>Flavobacteriaceae</taxon>
        <taxon>Paenimyroides</taxon>
    </lineage>
</organism>
<evidence type="ECO:0000313" key="2">
    <source>
        <dbReference type="Proteomes" id="UP001242368"/>
    </source>
</evidence>
<accession>A0ABT8CSV0</accession>
<dbReference type="Proteomes" id="UP001242368">
    <property type="component" value="Unassembled WGS sequence"/>
</dbReference>
<keyword evidence="2" id="KW-1185">Reference proteome</keyword>
<reference evidence="2" key="1">
    <citation type="journal article" date="2019" name="Int. J. Syst. Evol. Microbiol.">
        <title>The Global Catalogue of Microorganisms (GCM) 10K type strain sequencing project: providing services to taxonomists for standard genome sequencing and annotation.</title>
        <authorList>
            <consortium name="The Broad Institute Genomics Platform"/>
            <consortium name="The Broad Institute Genome Sequencing Center for Infectious Disease"/>
            <person name="Wu L."/>
            <person name="Ma J."/>
        </authorList>
    </citation>
    <scope>NUCLEOTIDE SEQUENCE [LARGE SCALE GENOMIC DNA]</scope>
    <source>
        <strain evidence="2">CECT 7184</strain>
    </source>
</reference>
<evidence type="ECO:0000313" key="1">
    <source>
        <dbReference type="EMBL" id="MDN3707480.1"/>
    </source>
</evidence>
<proteinExistence type="predicted"/>
<sequence>MHFLIVIIRCFQDVFQSKINQSVQFSIQMAVLKEQYGNVLSDVVYTKNKTVTDF</sequence>
<protein>
    <submittedName>
        <fullName evidence="1">Uncharacterized protein</fullName>
    </submittedName>
</protein>
<gene>
    <name evidence="1" type="ORF">QW060_10090</name>
</gene>